<reference evidence="4 5" key="1">
    <citation type="submission" date="2021-12" db="EMBL/GenBank/DDBJ databases">
        <title>Genome sequencing of bacteria with rrn-lacking chromosome and rrn-plasmid.</title>
        <authorList>
            <person name="Anda M."/>
            <person name="Iwasaki W."/>
        </authorList>
    </citation>
    <scope>NUCLEOTIDE SEQUENCE [LARGE SCALE GENOMIC DNA]</scope>
    <source>
        <strain evidence="4 5">NBRC 101262</strain>
    </source>
</reference>
<evidence type="ECO:0000313" key="4">
    <source>
        <dbReference type="EMBL" id="BDC98937.1"/>
    </source>
</evidence>
<comment type="cofactor">
    <cofactor evidence="1">
        <name>Mg(2+)</name>
        <dbReference type="ChEBI" id="CHEBI:18420"/>
    </cofactor>
</comment>
<evidence type="ECO:0000256" key="1">
    <source>
        <dbReference type="ARBA" id="ARBA00001946"/>
    </source>
</evidence>
<proteinExistence type="predicted"/>
<evidence type="ECO:0000313" key="5">
    <source>
        <dbReference type="Proteomes" id="UP001354989"/>
    </source>
</evidence>
<feature type="domain" description="Nudix hydrolase" evidence="3">
    <location>
        <begin position="14"/>
        <end position="148"/>
    </location>
</feature>
<organism evidence="4 5">
    <name type="scientific">Persicobacter psychrovividus</name>
    <dbReference type="NCBI Taxonomy" id="387638"/>
    <lineage>
        <taxon>Bacteria</taxon>
        <taxon>Pseudomonadati</taxon>
        <taxon>Bacteroidota</taxon>
        <taxon>Cytophagia</taxon>
        <taxon>Cytophagales</taxon>
        <taxon>Persicobacteraceae</taxon>
        <taxon>Persicobacter</taxon>
    </lineage>
</organism>
<dbReference type="SUPFAM" id="SSF55811">
    <property type="entry name" value="Nudix"/>
    <property type="match status" value="1"/>
</dbReference>
<gene>
    <name evidence="4" type="ORF">PEPS_12180</name>
</gene>
<dbReference type="InterPro" id="IPR000086">
    <property type="entry name" value="NUDIX_hydrolase_dom"/>
</dbReference>
<evidence type="ECO:0000259" key="3">
    <source>
        <dbReference type="PROSITE" id="PS51462"/>
    </source>
</evidence>
<evidence type="ECO:0000256" key="2">
    <source>
        <dbReference type="ARBA" id="ARBA00022801"/>
    </source>
</evidence>
<name>A0ABM7VDA3_9BACT</name>
<dbReference type="InterPro" id="IPR015797">
    <property type="entry name" value="NUDIX_hydrolase-like_dom_sf"/>
</dbReference>
<dbReference type="Gene3D" id="3.90.79.10">
    <property type="entry name" value="Nucleoside Triphosphate Pyrophosphohydrolase"/>
    <property type="match status" value="1"/>
</dbReference>
<dbReference type="PANTHER" id="PTHR43046">
    <property type="entry name" value="GDP-MANNOSE MANNOSYL HYDROLASE"/>
    <property type="match status" value="1"/>
</dbReference>
<keyword evidence="2" id="KW-0378">Hydrolase</keyword>
<dbReference type="Pfam" id="PF00293">
    <property type="entry name" value="NUDIX"/>
    <property type="match status" value="1"/>
</dbReference>
<accession>A0ABM7VDA3</accession>
<dbReference type="PANTHER" id="PTHR43046:SF14">
    <property type="entry name" value="MUTT_NUDIX FAMILY PROTEIN"/>
    <property type="match status" value="1"/>
</dbReference>
<keyword evidence="5" id="KW-1185">Reference proteome</keyword>
<dbReference type="EMBL" id="AP025292">
    <property type="protein sequence ID" value="BDC98937.1"/>
    <property type="molecule type" value="Genomic_DNA"/>
</dbReference>
<dbReference type="RefSeq" id="WP_338397964.1">
    <property type="nucleotide sequence ID" value="NZ_AP025292.1"/>
</dbReference>
<dbReference type="Proteomes" id="UP001354989">
    <property type="component" value="Chromosome"/>
</dbReference>
<dbReference type="PROSITE" id="PS51462">
    <property type="entry name" value="NUDIX"/>
    <property type="match status" value="1"/>
</dbReference>
<sequence length="163" mass="18784">MNTQEAIVQTFGNQLRLRVCGLLIQNDRCLMIQHKSINESQAFFSPPGGGLKYGETIESRLKAEFLEETGLEIEVEKFLFFNEFLAPPLHAIELFYQVKQQSGELSKGFDPELATDNQIIEELHLFSLLEIQKISVNSRHQFFDFGANWEDILSLQGHFKKDF</sequence>
<protein>
    <recommendedName>
        <fullName evidence="3">Nudix hydrolase domain-containing protein</fullName>
    </recommendedName>
</protein>